<dbReference type="AlphaFoldDB" id="A0A222WKR2"/>
<name>A0A222WKR2_9BACL</name>
<accession>A0A222WKR2</accession>
<organism evidence="1 2">
    <name type="scientific">Paenibacillus kribbensis</name>
    <dbReference type="NCBI Taxonomy" id="172713"/>
    <lineage>
        <taxon>Bacteria</taxon>
        <taxon>Bacillati</taxon>
        <taxon>Bacillota</taxon>
        <taxon>Bacilli</taxon>
        <taxon>Bacillales</taxon>
        <taxon>Paenibacillaceae</taxon>
        <taxon>Paenibacillus</taxon>
    </lineage>
</organism>
<dbReference type="OrthoDB" id="2624925at2"/>
<evidence type="ECO:0000313" key="1">
    <source>
        <dbReference type="EMBL" id="ASR46568.1"/>
    </source>
</evidence>
<gene>
    <name evidence="1" type="ORF">B4V02_07710</name>
</gene>
<dbReference type="KEGG" id="pkb:B4V02_07710"/>
<evidence type="ECO:0000313" key="2">
    <source>
        <dbReference type="Proteomes" id="UP000214666"/>
    </source>
</evidence>
<reference evidence="1 2" key="1">
    <citation type="submission" date="2017-03" db="EMBL/GenBank/DDBJ databases">
        <title>Complete genome sequence of Paenibacillus Kribbensis producing bioflocculants.</title>
        <authorList>
            <person name="Lee H.-G."/>
            <person name="Oh H.-M."/>
        </authorList>
    </citation>
    <scope>NUCLEOTIDE SEQUENCE [LARGE SCALE GENOMIC DNA]</scope>
    <source>
        <strain evidence="1 2">AM49</strain>
    </source>
</reference>
<dbReference type="RefSeq" id="WP_094154349.1">
    <property type="nucleotide sequence ID" value="NZ_CP020028.1"/>
</dbReference>
<keyword evidence="2" id="KW-1185">Reference proteome</keyword>
<dbReference type="EMBL" id="CP020028">
    <property type="protein sequence ID" value="ASR46568.1"/>
    <property type="molecule type" value="Genomic_DNA"/>
</dbReference>
<proteinExistence type="predicted"/>
<sequence>MSDSLTPKYDLGLFYLSGHLEESDFSLIKSDLNENGIGLKAIDKSGRVTASIEDFTNVFSFLVNSPLAMGLVSGILASAGWESIKTVILRTFKKIRSEKYSKITRNGVESKQITFGIEIKINNDHYNFNFNGISSDEAIHEALDKIIPLLKDKQLQSNESNIVLASGLPNYIATYDEALKIWIVRGTNEIILGKIQNSKQI</sequence>
<dbReference type="Proteomes" id="UP000214666">
    <property type="component" value="Chromosome"/>
</dbReference>
<protein>
    <submittedName>
        <fullName evidence="1">Uncharacterized protein</fullName>
    </submittedName>
</protein>